<proteinExistence type="inferred from homology"/>
<dbReference type="AlphaFoldDB" id="A0A1H2WN78"/>
<reference evidence="4 5" key="1">
    <citation type="submission" date="2016-10" db="EMBL/GenBank/DDBJ databases">
        <authorList>
            <person name="de Groot N.N."/>
        </authorList>
    </citation>
    <scope>NUCLEOTIDE SEQUENCE [LARGE SCALE GENOMIC DNA]</scope>
    <source>
        <strain evidence="4 5">DSM 45610</strain>
    </source>
</reference>
<protein>
    <submittedName>
        <fullName evidence="4">HSP20 family protein</fullName>
    </submittedName>
</protein>
<dbReference type="Gene3D" id="2.60.40.790">
    <property type="match status" value="1"/>
</dbReference>
<gene>
    <name evidence="4" type="ORF">SAMN05444487_106185</name>
</gene>
<dbReference type="Pfam" id="PF00011">
    <property type="entry name" value="HSP20"/>
    <property type="match status" value="1"/>
</dbReference>
<sequence length="140" mass="15858">MNRPPNFDKWRQIAKDFLGEDFWSDVSGMGSVNQAKADVIHSMNEVIVLIDLPGIDDIDAVDIRVEGETLFIKGRIPTAYKKHERILTERNSGTFERTIPLGVPVIRQKSRANYRKGVLEIRLPMIAAGSNPRRIRISDS</sequence>
<dbReference type="CDD" id="cd06464">
    <property type="entry name" value="ACD_sHsps-like"/>
    <property type="match status" value="1"/>
</dbReference>
<accession>A0A1H2WN78</accession>
<evidence type="ECO:0000256" key="1">
    <source>
        <dbReference type="PROSITE-ProRule" id="PRU00285"/>
    </source>
</evidence>
<feature type="domain" description="SHSP" evidence="3">
    <location>
        <begin position="28"/>
        <end position="140"/>
    </location>
</feature>
<dbReference type="PROSITE" id="PS01031">
    <property type="entry name" value="SHSP"/>
    <property type="match status" value="1"/>
</dbReference>
<evidence type="ECO:0000313" key="4">
    <source>
        <dbReference type="EMBL" id="SDW81936.1"/>
    </source>
</evidence>
<evidence type="ECO:0000256" key="2">
    <source>
        <dbReference type="RuleBase" id="RU003616"/>
    </source>
</evidence>
<keyword evidence="5" id="KW-1185">Reference proteome</keyword>
<dbReference type="InterPro" id="IPR002068">
    <property type="entry name" value="A-crystallin/Hsp20_dom"/>
</dbReference>
<evidence type="ECO:0000259" key="3">
    <source>
        <dbReference type="PROSITE" id="PS01031"/>
    </source>
</evidence>
<dbReference type="InterPro" id="IPR008978">
    <property type="entry name" value="HSP20-like_chaperone"/>
</dbReference>
<dbReference type="SUPFAM" id="SSF49764">
    <property type="entry name" value="HSP20-like chaperones"/>
    <property type="match status" value="1"/>
</dbReference>
<dbReference type="Proteomes" id="UP000198534">
    <property type="component" value="Unassembled WGS sequence"/>
</dbReference>
<organism evidence="4 5">
    <name type="scientific">Marininema mesophilum</name>
    <dbReference type="NCBI Taxonomy" id="1048340"/>
    <lineage>
        <taxon>Bacteria</taxon>
        <taxon>Bacillati</taxon>
        <taxon>Bacillota</taxon>
        <taxon>Bacilli</taxon>
        <taxon>Bacillales</taxon>
        <taxon>Thermoactinomycetaceae</taxon>
        <taxon>Marininema</taxon>
    </lineage>
</organism>
<name>A0A1H2WN78_9BACL</name>
<comment type="similarity">
    <text evidence="1 2">Belongs to the small heat shock protein (HSP20) family.</text>
</comment>
<evidence type="ECO:0000313" key="5">
    <source>
        <dbReference type="Proteomes" id="UP000198534"/>
    </source>
</evidence>
<dbReference type="STRING" id="1048340.SAMN05444487_106185"/>
<dbReference type="EMBL" id="FNNQ01000006">
    <property type="protein sequence ID" value="SDW81936.1"/>
    <property type="molecule type" value="Genomic_DNA"/>
</dbReference>